<evidence type="ECO:0000256" key="1">
    <source>
        <dbReference type="SAM" id="Phobius"/>
    </source>
</evidence>
<dbReference type="EMBL" id="JCNZ01000007">
    <property type="protein sequence ID" value="EWF90963.1"/>
    <property type="molecule type" value="Genomic_DNA"/>
</dbReference>
<organism evidence="2 3">
    <name type="scientific">Klebsiella michiganensis</name>
    <dbReference type="NCBI Taxonomy" id="1134687"/>
    <lineage>
        <taxon>Bacteria</taxon>
        <taxon>Pseudomonadati</taxon>
        <taxon>Pseudomonadota</taxon>
        <taxon>Gammaproteobacteria</taxon>
        <taxon>Enterobacterales</taxon>
        <taxon>Enterobacteriaceae</taxon>
        <taxon>Klebsiella/Raoultella group</taxon>
        <taxon>Klebsiella</taxon>
    </lineage>
</organism>
<feature type="transmembrane region" description="Helical" evidence="1">
    <location>
        <begin position="6"/>
        <end position="23"/>
    </location>
</feature>
<keyword evidence="1" id="KW-0812">Transmembrane</keyword>
<keyword evidence="1" id="KW-0472">Membrane</keyword>
<keyword evidence="1" id="KW-1133">Transmembrane helix</keyword>
<proteinExistence type="predicted"/>
<name>A0A7H5AD98_9ENTR</name>
<evidence type="ECO:0000313" key="3">
    <source>
        <dbReference type="Proteomes" id="UP000020202"/>
    </source>
</evidence>
<comment type="caution">
    <text evidence="2">The sequence shown here is derived from an EMBL/GenBank/DDBJ whole genome shotgun (WGS) entry which is preliminary data.</text>
</comment>
<dbReference type="AlphaFoldDB" id="A0A7H5AD98"/>
<accession>A0A7H5AD98</accession>
<dbReference type="Proteomes" id="UP000020202">
    <property type="component" value="Unassembled WGS sequence"/>
</dbReference>
<reference evidence="2 3" key="1">
    <citation type="submission" date="2014-01" db="EMBL/GenBank/DDBJ databases">
        <title>The Genome Sequence of Klebsiella oxytoca MGH 27.</title>
        <authorList>
            <consortium name="The Broad Institute Genomics Platform"/>
            <consortium name="The Broad Institute Genome Sequencing Center for Infectious Disease"/>
            <person name="Murphy C."/>
            <person name="Cosimi L."/>
            <person name="Cerqueira G."/>
            <person name="Feldgarden M."/>
            <person name="Earl A."/>
            <person name="Hung D."/>
            <person name="Onderdonk A.B."/>
            <person name="Ferraro M.J."/>
            <person name="Hooper D."/>
            <person name="Dekker J."/>
            <person name="O'Brien T."/>
            <person name="Huang S."/>
            <person name="Quan V."/>
            <person name="Ernst C."/>
            <person name="Delaney M."/>
            <person name="DuBois A."/>
            <person name="Kim D.S."/>
            <person name="Young S.K."/>
            <person name="Zeng Q."/>
            <person name="Gargeya S."/>
            <person name="Fitzgerald M."/>
            <person name="Abouelleil A."/>
            <person name="Alvarado L."/>
            <person name="Berlin A.M."/>
            <person name="Chapman S.B."/>
            <person name="Gainer-Dewar J."/>
            <person name="Goldberg J."/>
            <person name="Gnerre S."/>
            <person name="Griggs A."/>
            <person name="Gujja S."/>
            <person name="Hansen M."/>
            <person name="Howarth C."/>
            <person name="Imamovic A."/>
            <person name="Ireland A."/>
            <person name="Larimer J."/>
            <person name="McCowan C."/>
            <person name="Murphy C."/>
            <person name="Pearson M."/>
            <person name="Poon T.W."/>
            <person name="Priest M."/>
            <person name="Roberts A."/>
            <person name="Saif S."/>
            <person name="Shea T."/>
            <person name="Sykes S."/>
            <person name="Wortman J."/>
            <person name="Nusbaum C."/>
            <person name="Birren B."/>
        </authorList>
    </citation>
    <scope>NUCLEOTIDE SEQUENCE [LARGE SCALE GENOMIC DNA]</scope>
    <source>
        <strain evidence="2 3">MGH 27</strain>
    </source>
</reference>
<evidence type="ECO:0000313" key="2">
    <source>
        <dbReference type="EMBL" id="EWF90963.1"/>
    </source>
</evidence>
<sequence>MIHLFSSSVAIIITHMVLKIINIKGQKKHKNRHDYWLLLKSKGIEVVISG</sequence>
<protein>
    <submittedName>
        <fullName evidence="2">Uncharacterized protein</fullName>
    </submittedName>
</protein>
<gene>
    <name evidence="2" type="ORF">L373_01344</name>
</gene>